<feature type="compositionally biased region" description="Polar residues" evidence="1">
    <location>
        <begin position="103"/>
        <end position="126"/>
    </location>
</feature>
<keyword evidence="2" id="KW-1133">Transmembrane helix</keyword>
<protein>
    <submittedName>
        <fullName evidence="3">Uncharacterized protein</fullName>
    </submittedName>
</protein>
<dbReference type="AlphaFoldDB" id="A0A6A5BGF3"/>
<feature type="compositionally biased region" description="Polar residues" evidence="1">
    <location>
        <begin position="357"/>
        <end position="369"/>
    </location>
</feature>
<dbReference type="RefSeq" id="XP_044556834.1">
    <property type="nucleotide sequence ID" value="XM_044713814.1"/>
</dbReference>
<dbReference type="EMBL" id="VFQX01000072">
    <property type="protein sequence ID" value="KAF0972119.1"/>
    <property type="molecule type" value="Genomic_DNA"/>
</dbReference>
<proteinExistence type="predicted"/>
<feature type="compositionally biased region" description="Basic and acidic residues" evidence="1">
    <location>
        <begin position="72"/>
        <end position="82"/>
    </location>
</feature>
<sequence>MSLHHVDPEEEIITEIQTENLNRASSSHDRKLRRELGSQVHPQQPKPMGRQQIPPTTIPFSVQQEIGWIDTPLDHDDNEQQRQQRPTHLLSSTAVNNPYAIPFTSNHLIPSRNRNSPKSSATVASGTIGNHQEVRDDFQVYPTSSLRNIKSTSLLASVRQQQLGENIFQQYEEDDKLQVTQQAPINKLSVNLLVQIFSFLCDQLEEKEEDTSSTRDLYGDNDDDDEIELEDTQTSIETAKNTMLNTSHSLEELSIDGNRSSSEKIRISSPKKTLNKRESAKYYSEFGIEDEDEELTTEWISSGLLSSKKSGGDENVTPLQGSVNTIRRSISVPSISLLMSKNFTENNLEGRSKDDSSLTQKSSSTGVTSHSDKKPEKLVTWKNLKKQNAKEQAKLKNRCEKFMISHAKKRHTWIHYGNANISLVCKRWYIASCHNNVWSLACVMLYLHLTRFSITFRSYDTDVLQRMLSTYYSKPKRIEETRKKLQVLCDYLLPSKSVFMDTVIHVNSKQFSTEHLNAFSAKLTQELSKRASVVRDTVQALDKRITDTANTWTEKLEHHISQNKISNTLLGHDIQSASSPTQHQGGVTLEEVSLETALPTTDKKAMDNENILVMNHHEEQQAKTSEKTLESMNGNLLDHDQKINCHDESHATEEKVPTQSPQQRSNTPKGDDDFEVIPSPTDIGDEIIENHRKRRTLSKRFSTRHSKINFKNIIDDDGMDDTILDQTADLLSSQQNTKLSKRKSSASNQQQALQDEDLSNLNLYSNRYRFFKDTFIEMKKIQQFEFERLMKLNYHSKNPPEMKQRISFLLKNAFPEMLGAMVIILFLFSYLGIIIAMLVAPSLYWPTFLFWMWSIVYCLVWTIVWVTSFILYGKIQIRLNPQRETTPSEDQMTESLIIDEGRQGIGELKELFLWIKSWVTSRSPPRELAEEHTIVGHKFDASDEGWFYLRRLQMKLADHAAYYHLIGSIFVVPVLIILLLYFLMIYFEVSGWLGIFSIPCFIYFVASIISLLLFLIAVWDSIVFLTKKYIFYDLTETVKRQLRVISLRNWPFMLAYGAAMSFLLFWFLIGFASFLDAHDKLFVDENNDSDNNIQSVIPNLAVMQSQPPPPPSSRFTNFSGIGYTFIPLYLAEILTVIIYFCGLIFKSSYYKYWFLRGALLSVSCCIAQILISVLANTELGILCILTIVIPVFVSFIMIVVPQLRYMKLVNSRFAYSLN</sequence>
<feature type="region of interest" description="Disordered" evidence="1">
    <location>
        <begin position="71"/>
        <end position="126"/>
    </location>
</feature>
<organism evidence="3 4">
    <name type="scientific">Naegleria fowleri</name>
    <name type="common">Brain eating amoeba</name>
    <dbReference type="NCBI Taxonomy" id="5763"/>
    <lineage>
        <taxon>Eukaryota</taxon>
        <taxon>Discoba</taxon>
        <taxon>Heterolobosea</taxon>
        <taxon>Tetramitia</taxon>
        <taxon>Eutetramitia</taxon>
        <taxon>Vahlkampfiidae</taxon>
        <taxon>Naegleria</taxon>
    </lineage>
</organism>
<feature type="transmembrane region" description="Helical" evidence="2">
    <location>
        <begin position="1120"/>
        <end position="1141"/>
    </location>
</feature>
<dbReference type="OMA" id="EHHISQN"/>
<dbReference type="GeneID" id="68117030"/>
<feature type="transmembrane region" description="Helical" evidence="2">
    <location>
        <begin position="850"/>
        <end position="873"/>
    </location>
</feature>
<evidence type="ECO:0000313" key="4">
    <source>
        <dbReference type="Proteomes" id="UP000444721"/>
    </source>
</evidence>
<accession>A0A6A5BGF3</accession>
<keyword evidence="2" id="KW-0812">Transmembrane</keyword>
<feature type="transmembrane region" description="Helical" evidence="2">
    <location>
        <begin position="993"/>
        <end position="1019"/>
    </location>
</feature>
<keyword evidence="2" id="KW-0472">Membrane</keyword>
<feature type="compositionally biased region" description="Polar residues" evidence="1">
    <location>
        <begin position="657"/>
        <end position="668"/>
    </location>
</feature>
<feature type="transmembrane region" description="Helical" evidence="2">
    <location>
        <begin position="1179"/>
        <end position="1200"/>
    </location>
</feature>
<feature type="transmembrane region" description="Helical" evidence="2">
    <location>
        <begin position="818"/>
        <end position="844"/>
    </location>
</feature>
<keyword evidence="4" id="KW-1185">Reference proteome</keyword>
<evidence type="ECO:0000256" key="2">
    <source>
        <dbReference type="SAM" id="Phobius"/>
    </source>
</evidence>
<feature type="region of interest" description="Disordered" evidence="1">
    <location>
        <begin position="348"/>
        <end position="375"/>
    </location>
</feature>
<feature type="transmembrane region" description="Helical" evidence="2">
    <location>
        <begin position="1153"/>
        <end position="1173"/>
    </location>
</feature>
<dbReference type="VEuPathDB" id="AmoebaDB:NfTy_088300"/>
<evidence type="ECO:0000256" key="1">
    <source>
        <dbReference type="SAM" id="MobiDB-lite"/>
    </source>
</evidence>
<feature type="transmembrane region" description="Helical" evidence="2">
    <location>
        <begin position="960"/>
        <end position="987"/>
    </location>
</feature>
<feature type="compositionally biased region" description="Basic and acidic residues" evidence="1">
    <location>
        <begin position="26"/>
        <end position="36"/>
    </location>
</feature>
<feature type="transmembrane region" description="Helical" evidence="2">
    <location>
        <begin position="428"/>
        <end position="449"/>
    </location>
</feature>
<feature type="region of interest" description="Disordered" evidence="1">
    <location>
        <begin position="22"/>
        <end position="55"/>
    </location>
</feature>
<name>A0A6A5BGF3_NAEFO</name>
<dbReference type="OrthoDB" id="10459705at2759"/>
<feature type="transmembrane region" description="Helical" evidence="2">
    <location>
        <begin position="1050"/>
        <end position="1075"/>
    </location>
</feature>
<feature type="compositionally biased region" description="Polar residues" evidence="1">
    <location>
        <begin position="83"/>
        <end position="96"/>
    </location>
</feature>
<dbReference type="VEuPathDB" id="AmoebaDB:FDP41_009815"/>
<evidence type="ECO:0000313" key="3">
    <source>
        <dbReference type="EMBL" id="KAF0972119.1"/>
    </source>
</evidence>
<feature type="region of interest" description="Disordered" evidence="1">
    <location>
        <begin position="648"/>
        <end position="690"/>
    </location>
</feature>
<gene>
    <name evidence="3" type="ORF">FDP41_009815</name>
</gene>
<dbReference type="VEuPathDB" id="AmoebaDB:NF0097810"/>
<reference evidence="3 4" key="1">
    <citation type="journal article" date="2019" name="Sci. Rep.">
        <title>Nanopore sequencing improves the draft genome of the human pathogenic amoeba Naegleria fowleri.</title>
        <authorList>
            <person name="Liechti N."/>
            <person name="Schurch N."/>
            <person name="Bruggmann R."/>
            <person name="Wittwer M."/>
        </authorList>
    </citation>
    <scope>NUCLEOTIDE SEQUENCE [LARGE SCALE GENOMIC DNA]</scope>
    <source>
        <strain evidence="3 4">ATCC 30894</strain>
    </source>
</reference>
<dbReference type="Proteomes" id="UP000444721">
    <property type="component" value="Unassembled WGS sequence"/>
</dbReference>
<comment type="caution">
    <text evidence="3">The sequence shown here is derived from an EMBL/GenBank/DDBJ whole genome shotgun (WGS) entry which is preliminary data.</text>
</comment>